<proteinExistence type="predicted"/>
<dbReference type="EMBL" id="WMBF01000365">
    <property type="protein sequence ID" value="MBW5424747.1"/>
    <property type="molecule type" value="Genomic_DNA"/>
</dbReference>
<protein>
    <recommendedName>
        <fullName evidence="3">DUF3592 domain-containing protein</fullName>
    </recommendedName>
</protein>
<accession>A0ABS6YTR1</accession>
<comment type="caution">
    <text evidence="1">The sequence shown here is derived from an EMBL/GenBank/DDBJ whole genome shotgun (WGS) entry which is preliminary data.</text>
</comment>
<organism evidence="1 2">
    <name type="scientific">Streptomyces anatolicus</name>
    <dbReference type="NCBI Taxonomy" id="2675858"/>
    <lineage>
        <taxon>Bacteria</taxon>
        <taxon>Bacillati</taxon>
        <taxon>Actinomycetota</taxon>
        <taxon>Actinomycetes</taxon>
        <taxon>Kitasatosporales</taxon>
        <taxon>Streptomycetaceae</taxon>
        <taxon>Streptomyces</taxon>
    </lineage>
</organism>
<sequence length="186" mass="20512">MSPGAVAILIASLSAVFTGANAIASWATYRRARPRVRMRLESPVYGTIRQSRGSSKNVPYYLAFSNLGTTPARPEGIAVDYKTRHRSKLRCKSTTAVVGELCEIPAMATMRCHYEIPAALLVGMRSSGLELMRISLILPGGKNVSSEWMPVPHFVTPAHDPSEMTLLMAERLFPDLPDRLRPSSRR</sequence>
<keyword evidence="2" id="KW-1185">Reference proteome</keyword>
<evidence type="ECO:0000313" key="1">
    <source>
        <dbReference type="EMBL" id="MBW5424747.1"/>
    </source>
</evidence>
<dbReference type="Proteomes" id="UP001197114">
    <property type="component" value="Unassembled WGS sequence"/>
</dbReference>
<reference evidence="1 2" key="1">
    <citation type="submission" date="2019-11" db="EMBL/GenBank/DDBJ databases">
        <authorList>
            <person name="Ay H."/>
        </authorList>
    </citation>
    <scope>NUCLEOTIDE SEQUENCE [LARGE SCALE GENOMIC DNA]</scope>
    <source>
        <strain evidence="1 2">BG9H</strain>
    </source>
</reference>
<evidence type="ECO:0008006" key="3">
    <source>
        <dbReference type="Google" id="ProtNLM"/>
    </source>
</evidence>
<name>A0ABS6YTR1_9ACTN</name>
<dbReference type="RefSeq" id="WP_219691171.1">
    <property type="nucleotide sequence ID" value="NZ_WMBF01000365.1"/>
</dbReference>
<gene>
    <name evidence="1" type="ORF">GKQ77_24805</name>
</gene>
<evidence type="ECO:0000313" key="2">
    <source>
        <dbReference type="Proteomes" id="UP001197114"/>
    </source>
</evidence>